<evidence type="ECO:0000313" key="3">
    <source>
        <dbReference type="EMBL" id="OAA70478.1"/>
    </source>
</evidence>
<dbReference type="SUPFAM" id="SSF52402">
    <property type="entry name" value="Adenine nucleotide alpha hydrolases-like"/>
    <property type="match status" value="1"/>
</dbReference>
<dbReference type="GO" id="GO:0006529">
    <property type="term" value="P:asparagine biosynthetic process"/>
    <property type="evidence" value="ECO:0007669"/>
    <property type="project" value="InterPro"/>
</dbReference>
<gene>
    <name evidence="3" type="ORF">ISF_02452</name>
</gene>
<dbReference type="SUPFAM" id="SSF48264">
    <property type="entry name" value="Cytochrome P450"/>
    <property type="match status" value="1"/>
</dbReference>
<dbReference type="GO" id="GO:0005829">
    <property type="term" value="C:cytosol"/>
    <property type="evidence" value="ECO:0007669"/>
    <property type="project" value="TreeGrafter"/>
</dbReference>
<dbReference type="GO" id="GO:0020037">
    <property type="term" value="F:heme binding"/>
    <property type="evidence" value="ECO:0007669"/>
    <property type="project" value="InterPro"/>
</dbReference>
<feature type="region of interest" description="Disordered" evidence="1">
    <location>
        <begin position="329"/>
        <end position="369"/>
    </location>
</feature>
<dbReference type="Proteomes" id="UP000076744">
    <property type="component" value="Unassembled WGS sequence"/>
</dbReference>
<dbReference type="GO" id="GO:0016705">
    <property type="term" value="F:oxidoreductase activity, acting on paired donors, with incorporation or reduction of molecular oxygen"/>
    <property type="evidence" value="ECO:0007669"/>
    <property type="project" value="InterPro"/>
</dbReference>
<organism evidence="3 4">
    <name type="scientific">Cordyceps fumosorosea (strain ARSEF 2679)</name>
    <name type="common">Isaria fumosorosea</name>
    <dbReference type="NCBI Taxonomy" id="1081104"/>
    <lineage>
        <taxon>Eukaryota</taxon>
        <taxon>Fungi</taxon>
        <taxon>Dikarya</taxon>
        <taxon>Ascomycota</taxon>
        <taxon>Pezizomycotina</taxon>
        <taxon>Sordariomycetes</taxon>
        <taxon>Hypocreomycetidae</taxon>
        <taxon>Hypocreales</taxon>
        <taxon>Cordycipitaceae</taxon>
        <taxon>Cordyceps</taxon>
    </lineage>
</organism>
<dbReference type="InterPro" id="IPR051786">
    <property type="entry name" value="ASN_synthetase/amidase"/>
</dbReference>
<accession>A0A168BS60</accession>
<dbReference type="RefSeq" id="XP_018706765.1">
    <property type="nucleotide sequence ID" value="XM_018846058.1"/>
</dbReference>
<dbReference type="Gene3D" id="1.10.630.10">
    <property type="entry name" value="Cytochrome P450"/>
    <property type="match status" value="1"/>
</dbReference>
<dbReference type="PANTHER" id="PTHR43284:SF1">
    <property type="entry name" value="ASPARAGINE SYNTHETASE"/>
    <property type="match status" value="1"/>
</dbReference>
<dbReference type="InterPro" id="IPR029055">
    <property type="entry name" value="Ntn_hydrolases_N"/>
</dbReference>
<dbReference type="GO" id="GO:0004497">
    <property type="term" value="F:monooxygenase activity"/>
    <property type="evidence" value="ECO:0007669"/>
    <property type="project" value="InterPro"/>
</dbReference>
<feature type="domain" description="Asparagine synthetase" evidence="2">
    <location>
        <begin position="216"/>
        <end position="323"/>
    </location>
</feature>
<dbReference type="Gene3D" id="3.40.50.620">
    <property type="entry name" value="HUPs"/>
    <property type="match status" value="1"/>
</dbReference>
<dbReference type="EMBL" id="AZHB01000004">
    <property type="protein sequence ID" value="OAA70478.1"/>
    <property type="molecule type" value="Genomic_DNA"/>
</dbReference>
<dbReference type="InterPro" id="IPR014729">
    <property type="entry name" value="Rossmann-like_a/b/a_fold"/>
</dbReference>
<dbReference type="OrthoDB" id="409189at2759"/>
<comment type="caution">
    <text evidence="3">The sequence shown here is derived from an EMBL/GenBank/DDBJ whole genome shotgun (WGS) entry which is preliminary data.</text>
</comment>
<evidence type="ECO:0000313" key="4">
    <source>
        <dbReference type="Proteomes" id="UP000076744"/>
    </source>
</evidence>
<name>A0A168BS60_CORFA</name>
<dbReference type="GO" id="GO:0005506">
    <property type="term" value="F:iron ion binding"/>
    <property type="evidence" value="ECO:0007669"/>
    <property type="project" value="InterPro"/>
</dbReference>
<dbReference type="SUPFAM" id="SSF56235">
    <property type="entry name" value="N-terminal nucleophile aminohydrolases (Ntn hydrolases)"/>
    <property type="match status" value="1"/>
</dbReference>
<protein>
    <submittedName>
        <fullName evidence="3">Asparagine synthase</fullName>
    </submittedName>
</protein>
<dbReference type="InterPro" id="IPR001962">
    <property type="entry name" value="Asn_synthase"/>
</dbReference>
<sequence length="369" mass="42045">MPLNWENRIHHSCVFKENSIRKPPGPRPLPIVGNRYELYPDVLGSYDQLLSRYGPVIKTINFGTTIYHTNDTAIARHVLREDAPFCSRLTRIHFNLNTDLSSKRRSRMKPGLTWSKCPFRCECVVAARDRHGIKPLVYAHVGEKILDASEAKAFLPLGWKPRWDVNAISGVGWMFDDRTLFRGVKKVLPGHYLEITREGGVEKVKYWDAEYEDKVSIVTDLARKEHVKIGNDQATQVTYFSVAFPEKSGYDESRLGIAEPIADWLGVKTIKKSITEENLTADFADAVFHREHHHFDLNFVAKYALSTLPQEHGVKMVLIGELARTPTSTLPATHTFPPPDGALPDSILSRHPEPRERMSHTVEREMQEV</sequence>
<dbReference type="GO" id="GO:0004066">
    <property type="term" value="F:asparagine synthase (glutamine-hydrolyzing) activity"/>
    <property type="evidence" value="ECO:0007669"/>
    <property type="project" value="InterPro"/>
</dbReference>
<dbReference type="PANTHER" id="PTHR43284">
    <property type="entry name" value="ASPARAGINE SYNTHETASE (GLUTAMINE-HYDROLYZING)"/>
    <property type="match status" value="1"/>
</dbReference>
<reference evidence="3 4" key="1">
    <citation type="journal article" date="2016" name="Genome Biol. Evol.">
        <title>Divergent and convergent evolution of fungal pathogenicity.</title>
        <authorList>
            <person name="Shang Y."/>
            <person name="Xiao G."/>
            <person name="Zheng P."/>
            <person name="Cen K."/>
            <person name="Zhan S."/>
            <person name="Wang C."/>
        </authorList>
    </citation>
    <scope>NUCLEOTIDE SEQUENCE [LARGE SCALE GENOMIC DNA]</scope>
    <source>
        <strain evidence="3 4">ARSEF 2679</strain>
    </source>
</reference>
<dbReference type="STRING" id="1081104.A0A168BS60"/>
<keyword evidence="4" id="KW-1185">Reference proteome</keyword>
<evidence type="ECO:0000259" key="2">
    <source>
        <dbReference type="Pfam" id="PF00733"/>
    </source>
</evidence>
<evidence type="ECO:0000256" key="1">
    <source>
        <dbReference type="SAM" id="MobiDB-lite"/>
    </source>
</evidence>
<dbReference type="InterPro" id="IPR036396">
    <property type="entry name" value="Cyt_P450_sf"/>
</dbReference>
<dbReference type="GeneID" id="30018744"/>
<feature type="compositionally biased region" description="Basic and acidic residues" evidence="1">
    <location>
        <begin position="348"/>
        <end position="369"/>
    </location>
</feature>
<dbReference type="Gene3D" id="3.60.20.10">
    <property type="entry name" value="Glutamine Phosphoribosylpyrophosphate, subunit 1, domain 1"/>
    <property type="match status" value="1"/>
</dbReference>
<dbReference type="AlphaFoldDB" id="A0A168BS60"/>
<dbReference type="Pfam" id="PF00733">
    <property type="entry name" value="Asn_synthase"/>
    <property type="match status" value="1"/>
</dbReference>
<proteinExistence type="predicted"/>